<reference evidence="3" key="1">
    <citation type="submission" date="2024-02" db="EMBL/GenBank/DDBJ databases">
        <authorList>
            <consortium name="ELIXIR-Norway"/>
            <consortium name="Elixir Norway"/>
        </authorList>
    </citation>
    <scope>NUCLEOTIDE SEQUENCE</scope>
</reference>
<evidence type="ECO:0000313" key="3">
    <source>
        <dbReference type="EMBL" id="CAK9275667.1"/>
    </source>
</evidence>
<proteinExistence type="predicted"/>
<feature type="compositionally biased region" description="Basic and acidic residues" evidence="1">
    <location>
        <begin position="141"/>
        <end position="158"/>
    </location>
</feature>
<protein>
    <submittedName>
        <fullName evidence="3">Uncharacterized protein</fullName>
    </submittedName>
</protein>
<feature type="compositionally biased region" description="Polar residues" evidence="1">
    <location>
        <begin position="230"/>
        <end position="241"/>
    </location>
</feature>
<keyword evidence="4" id="KW-1185">Reference proteome</keyword>
<dbReference type="PANTHER" id="PTHR34775">
    <property type="entry name" value="TRANSMEMBRANE PROTEIN"/>
    <property type="match status" value="1"/>
</dbReference>
<keyword evidence="2" id="KW-0472">Membrane</keyword>
<dbReference type="Proteomes" id="UP001497444">
    <property type="component" value="Chromosome 7"/>
</dbReference>
<feature type="region of interest" description="Disordered" evidence="1">
    <location>
        <begin position="382"/>
        <end position="402"/>
    </location>
</feature>
<keyword evidence="2" id="KW-1133">Transmembrane helix</keyword>
<feature type="region of interest" description="Disordered" evidence="1">
    <location>
        <begin position="139"/>
        <end position="168"/>
    </location>
</feature>
<accession>A0ABP0XDJ9</accession>
<feature type="region of interest" description="Disordered" evidence="1">
    <location>
        <begin position="200"/>
        <end position="261"/>
    </location>
</feature>
<sequence length="1051" mass="114144">MSFSGSRSPPHPKELADTNSPVSEISSVAKMTPREQQEMLELLSCTNALFNQPVAPLDASCNCRMLSSLHLPQVEEETATVSKASPQQKENLKSEFCEEHNKRNDWGSIMSSLSTTKLSPTPLLKQRVSSKRPELILSSAKDMELESRTEDSGEELRDLSPNSLEISIPELQQRIKRILEDDPASPNPEETAMKALSHLRHPRFPSPPPPWSARGSNNNRSTGDRAGSETPRTTPLLSSRNKSTESRPYDPKQNFLSPRPQFLRYRPNRRLDLLRRSPTAAEIQPDTAAGLKVAELNQSGSEGIRAAELVEVENSSHGGISESCNSSVLGVAAEDVLSSICSLDSLRILMQTEELENGVLGPLGTTVEVGIENRCAGDDTKRHEAANMSRSEDLGSGVEGATDNAESSITKIIEEDSVGMQEAASMLQSLVKDDKGIPSPKCLLLLPKTDMNSEAVKETLCEAETSIQDILDTPPTEVEDKMITNLSEQKGILPMFVRLLVGAFLVSAFLVVLMAFLSSSIFSGRTESDANPLMEPWKKLFSMRKPSIHILTFGMPFLESGYVRSTRAMTPLVEEPWQNLSHHNPSIQFSSFDSQFGIKGTESAEIKTKKAESHKSSIVIPSQSLTDKLDVHGSNLQDSSEPGIIVEPIEAEHIEQLPQVPTSGSFQGGQGDMQELMHLVKAVMEDDNLQDEGAPDISCNEIESNFDAGLSTEVPEEGDAVNTECTALVHVSASSMREDSLAIPPNQGRVVESSEEGMALKQTWKESLHKTVDTDESIGGITVNSVMGLGDREGGMCSVPSVELSVPGMIPEFILVGMASAAVAAALAVPLRRFMKRHKKSHKAIHRRKPMKAKEVISNAPQAHITEGIKPKTVLEANVVNDTPPQPAATAGLKTETDDSVPIYEHKIASSRNSLRKVLVEPALSGHKMSPTPHTHSLTTPIMSTPVGSFLPTVRTPVPSNAPSISYMPSESSMSTASGFSGASSVANSELSALLDDSQLGSFTAYEPILSTEGSEMQQLKLTPVRRSMRIRNKVASPLQAYKVKFPELHN</sequence>
<name>A0ABP0XDJ9_9BRYO</name>
<organism evidence="3 4">
    <name type="scientific">Sphagnum jensenii</name>
    <dbReference type="NCBI Taxonomy" id="128206"/>
    <lineage>
        <taxon>Eukaryota</taxon>
        <taxon>Viridiplantae</taxon>
        <taxon>Streptophyta</taxon>
        <taxon>Embryophyta</taxon>
        <taxon>Bryophyta</taxon>
        <taxon>Sphagnophytina</taxon>
        <taxon>Sphagnopsida</taxon>
        <taxon>Sphagnales</taxon>
        <taxon>Sphagnaceae</taxon>
        <taxon>Sphagnum</taxon>
    </lineage>
</organism>
<evidence type="ECO:0000313" key="4">
    <source>
        <dbReference type="Proteomes" id="UP001497444"/>
    </source>
</evidence>
<feature type="compositionally biased region" description="Basic and acidic residues" evidence="1">
    <location>
        <begin position="382"/>
        <end position="393"/>
    </location>
</feature>
<evidence type="ECO:0000256" key="2">
    <source>
        <dbReference type="SAM" id="Phobius"/>
    </source>
</evidence>
<keyword evidence="2" id="KW-0812">Transmembrane</keyword>
<feature type="transmembrane region" description="Helical" evidence="2">
    <location>
        <begin position="813"/>
        <end position="831"/>
    </location>
</feature>
<feature type="compositionally biased region" description="Polar residues" evidence="1">
    <location>
        <begin position="17"/>
        <end position="26"/>
    </location>
</feature>
<feature type="transmembrane region" description="Helical" evidence="2">
    <location>
        <begin position="496"/>
        <end position="517"/>
    </location>
</feature>
<gene>
    <name evidence="3" type="ORF">CSSPJE1EN1_LOCUS21145</name>
</gene>
<dbReference type="PANTHER" id="PTHR34775:SF4">
    <property type="entry name" value="TRANSMEMBRANE PROTEIN"/>
    <property type="match status" value="1"/>
</dbReference>
<evidence type="ECO:0000256" key="1">
    <source>
        <dbReference type="SAM" id="MobiDB-lite"/>
    </source>
</evidence>
<feature type="region of interest" description="Disordered" evidence="1">
    <location>
        <begin position="1"/>
        <end position="33"/>
    </location>
</feature>
<dbReference type="EMBL" id="OZ020102">
    <property type="protein sequence ID" value="CAK9275667.1"/>
    <property type="molecule type" value="Genomic_DNA"/>
</dbReference>